<sequence>MDNLTASDFFLYISIPLISGFVGWFTNAAAIKMMFYPVEFWGIKPFGWQGIIPAKSISIASKAVDLITSKLLRIEEQFALLDPDVVNDEIKESVSQVTRNAVDLVMRSELPTVWENAPDTVRLKIYESIEERVPKVTERVLHDIGQNIREMLDLKELTLDTVTTHPDLLNTIFWKCGKDEFKFIEKSGLIFGFLFGLIQMVIAYFFNPWWLLPLFGILTGYLTNWVALKLIFQPKEPIYFFGMKFQGLFLQRQKTVAFEYAHLITTRILTIERIFRYTLRNTGKDKLSEIFKLRISELVDETYDEIRLPINSFIDEKLTKKHLDIIKNIAHFTFMSEFHICIRDAFPYAEKVFDLQRKIQQKIEDLPYEDFEGLLRPAFQEDEWILIVVGAILGGCAGLIQFFLLFY</sequence>
<name>A0AAX1N8J9_9BACT</name>
<evidence type="ECO:0000256" key="1">
    <source>
        <dbReference type="SAM" id="Phobius"/>
    </source>
</evidence>
<evidence type="ECO:0008006" key="4">
    <source>
        <dbReference type="Google" id="ProtNLM"/>
    </source>
</evidence>
<proteinExistence type="predicted"/>
<dbReference type="Proteomes" id="UP000678679">
    <property type="component" value="Chromosome 1"/>
</dbReference>
<protein>
    <recommendedName>
        <fullName evidence="4">DUF445 domain-containing protein</fullName>
    </recommendedName>
</protein>
<evidence type="ECO:0000313" key="2">
    <source>
        <dbReference type="EMBL" id="QWG03909.1"/>
    </source>
</evidence>
<keyword evidence="1" id="KW-0812">Transmembrane</keyword>
<dbReference type="KEGG" id="fya:KMW28_10125"/>
<dbReference type="AlphaFoldDB" id="A0AAX1N8J9"/>
<dbReference type="PANTHER" id="PTHR35791">
    <property type="entry name" value="UPF0754 MEMBRANE PROTEIN YHEB"/>
    <property type="match status" value="1"/>
</dbReference>
<keyword evidence="3" id="KW-1185">Reference proteome</keyword>
<feature type="transmembrane region" description="Helical" evidence="1">
    <location>
        <begin position="188"/>
        <end position="206"/>
    </location>
</feature>
<feature type="transmembrane region" description="Helical" evidence="1">
    <location>
        <begin position="384"/>
        <end position="406"/>
    </location>
</feature>
<accession>A0AAX1N8J9</accession>
<keyword evidence="1" id="KW-1133">Transmembrane helix</keyword>
<feature type="transmembrane region" description="Helical" evidence="1">
    <location>
        <begin position="212"/>
        <end position="232"/>
    </location>
</feature>
<reference evidence="2 3" key="1">
    <citation type="submission" date="2021-05" db="EMBL/GenBank/DDBJ databases">
        <title>Comparative genomic studies on the polysaccharide-degrading batcterial strains of the Flammeovirga genus.</title>
        <authorList>
            <person name="Zewei F."/>
            <person name="Zheng Z."/>
            <person name="Yu L."/>
            <person name="Ruyue G."/>
            <person name="Yanhong M."/>
            <person name="Yuanyuan C."/>
            <person name="Jingyan G."/>
            <person name="Wenjun H."/>
        </authorList>
    </citation>
    <scope>NUCLEOTIDE SEQUENCE [LARGE SCALE GENOMIC DNA]</scope>
    <source>
        <strain evidence="2 3">NBRC:100898</strain>
    </source>
</reference>
<dbReference type="PANTHER" id="PTHR35791:SF1">
    <property type="entry name" value="UPF0754 MEMBRANE PROTEIN YHEB"/>
    <property type="match status" value="1"/>
</dbReference>
<gene>
    <name evidence="2" type="ORF">KMW28_10125</name>
</gene>
<dbReference type="RefSeq" id="WP_169665268.1">
    <property type="nucleotide sequence ID" value="NZ_CP076132.1"/>
</dbReference>
<feature type="transmembrane region" description="Helical" evidence="1">
    <location>
        <begin position="12"/>
        <end position="31"/>
    </location>
</feature>
<organism evidence="2 3">
    <name type="scientific">Flammeovirga yaeyamensis</name>
    <dbReference type="NCBI Taxonomy" id="367791"/>
    <lineage>
        <taxon>Bacteria</taxon>
        <taxon>Pseudomonadati</taxon>
        <taxon>Bacteroidota</taxon>
        <taxon>Cytophagia</taxon>
        <taxon>Cytophagales</taxon>
        <taxon>Flammeovirgaceae</taxon>
        <taxon>Flammeovirga</taxon>
    </lineage>
</organism>
<dbReference type="EMBL" id="CP076132">
    <property type="protein sequence ID" value="QWG03909.1"/>
    <property type="molecule type" value="Genomic_DNA"/>
</dbReference>
<keyword evidence="1" id="KW-0472">Membrane</keyword>
<evidence type="ECO:0000313" key="3">
    <source>
        <dbReference type="Proteomes" id="UP000678679"/>
    </source>
</evidence>